<organism evidence="1 2">
    <name type="scientific">Candidatus Daviesbacteria bacterium RIFCSPLOWO2_02_FULL_38_15</name>
    <dbReference type="NCBI Taxonomy" id="1797794"/>
    <lineage>
        <taxon>Bacteria</taxon>
        <taxon>Candidatus Daviesiibacteriota</taxon>
    </lineage>
</organism>
<dbReference type="Gene3D" id="3.40.50.300">
    <property type="entry name" value="P-loop containing nucleotide triphosphate hydrolases"/>
    <property type="match status" value="1"/>
</dbReference>
<dbReference type="STRING" id="1797794.A3H40_04475"/>
<dbReference type="SUPFAM" id="SSF52540">
    <property type="entry name" value="P-loop containing nucleoside triphosphate hydrolases"/>
    <property type="match status" value="1"/>
</dbReference>
<proteinExistence type="predicted"/>
<accession>A0A1F5N4A3</accession>
<reference evidence="1 2" key="1">
    <citation type="journal article" date="2016" name="Nat. Commun.">
        <title>Thousands of microbial genomes shed light on interconnected biogeochemical processes in an aquifer system.</title>
        <authorList>
            <person name="Anantharaman K."/>
            <person name="Brown C.T."/>
            <person name="Hug L.A."/>
            <person name="Sharon I."/>
            <person name="Castelle C.J."/>
            <person name="Probst A.J."/>
            <person name="Thomas B.C."/>
            <person name="Singh A."/>
            <person name="Wilkins M.J."/>
            <person name="Karaoz U."/>
            <person name="Brodie E.L."/>
            <person name="Williams K.H."/>
            <person name="Hubbard S.S."/>
            <person name="Banfield J.F."/>
        </authorList>
    </citation>
    <scope>NUCLEOTIDE SEQUENCE [LARGE SCALE GENOMIC DNA]</scope>
</reference>
<evidence type="ECO:0000313" key="2">
    <source>
        <dbReference type="Proteomes" id="UP000177057"/>
    </source>
</evidence>
<evidence type="ECO:0000313" key="1">
    <source>
        <dbReference type="EMBL" id="OGE72469.1"/>
    </source>
</evidence>
<dbReference type="AlphaFoldDB" id="A0A1F5N4A3"/>
<name>A0A1F5N4A3_9BACT</name>
<protein>
    <recommendedName>
        <fullName evidence="3">Glycerate kinase</fullName>
    </recommendedName>
</protein>
<gene>
    <name evidence="1" type="ORF">A3H40_04475</name>
</gene>
<dbReference type="EMBL" id="MFDV01000008">
    <property type="protein sequence ID" value="OGE72469.1"/>
    <property type="molecule type" value="Genomic_DNA"/>
</dbReference>
<sequence length="310" mass="36099">MNIDFDIELNFAIFKPVLEKRPEINTDTLKKDLQNYYLPFIQKLINLKQQKNTNDGIIVGVSAIQGVGKTTQGEILEILLDHFGYSSVSLSIDGHYITHKQLNELREKDPRYIRRGVTHDIPLAIQNLTDLRKMTAGQEVKIPIYNKGAFDGDGDRDGWKTVTKKPEFIFYDGWMLGARKVEDESVFESGLPALDSAEHIQFAKDINKRLVEYEPLWQLFDFFTVLYVPHYQISLKWRDQAEDRLRAEGKGMNHEEIREFIYYFWRSVHPAIHVKHLAQDEVHTNQVVIINDDHTVKEVLSPVQTKEKYP</sequence>
<comment type="caution">
    <text evidence="1">The sequence shown here is derived from an EMBL/GenBank/DDBJ whole genome shotgun (WGS) entry which is preliminary data.</text>
</comment>
<evidence type="ECO:0008006" key="3">
    <source>
        <dbReference type="Google" id="ProtNLM"/>
    </source>
</evidence>
<dbReference type="InterPro" id="IPR027417">
    <property type="entry name" value="P-loop_NTPase"/>
</dbReference>
<dbReference type="Proteomes" id="UP000177057">
    <property type="component" value="Unassembled WGS sequence"/>
</dbReference>